<protein>
    <submittedName>
        <fullName evidence="2">Uncharacterized protein</fullName>
    </submittedName>
</protein>
<evidence type="ECO:0000313" key="2">
    <source>
        <dbReference type="EMBL" id="VVA41659.1"/>
    </source>
</evidence>
<dbReference type="Gramene" id="VVA41659">
    <property type="protein sequence ID" value="VVA41659"/>
    <property type="gene ID" value="Prudul26B004740"/>
</dbReference>
<organism evidence="2 3">
    <name type="scientific">Prunus dulcis</name>
    <name type="common">Almond</name>
    <name type="synonym">Amygdalus dulcis</name>
    <dbReference type="NCBI Taxonomy" id="3755"/>
    <lineage>
        <taxon>Eukaryota</taxon>
        <taxon>Viridiplantae</taxon>
        <taxon>Streptophyta</taxon>
        <taxon>Embryophyta</taxon>
        <taxon>Tracheophyta</taxon>
        <taxon>Spermatophyta</taxon>
        <taxon>Magnoliopsida</taxon>
        <taxon>eudicotyledons</taxon>
        <taxon>Gunneridae</taxon>
        <taxon>Pentapetalae</taxon>
        <taxon>rosids</taxon>
        <taxon>fabids</taxon>
        <taxon>Rosales</taxon>
        <taxon>Rosaceae</taxon>
        <taxon>Amygdaloideae</taxon>
        <taxon>Amygdaleae</taxon>
        <taxon>Prunus</taxon>
    </lineage>
</organism>
<feature type="non-terminal residue" evidence="2">
    <location>
        <position position="55"/>
    </location>
</feature>
<reference evidence="3" key="1">
    <citation type="journal article" date="2020" name="Plant J.">
        <title>Transposons played a major role in the diversification between the closely related almond and peach genomes: results from the almond genome sequence.</title>
        <authorList>
            <person name="Alioto T."/>
            <person name="Alexiou K.G."/>
            <person name="Bardil A."/>
            <person name="Barteri F."/>
            <person name="Castanera R."/>
            <person name="Cruz F."/>
            <person name="Dhingra A."/>
            <person name="Duval H."/>
            <person name="Fernandez I Marti A."/>
            <person name="Frias L."/>
            <person name="Galan B."/>
            <person name="Garcia J.L."/>
            <person name="Howad W."/>
            <person name="Gomez-Garrido J."/>
            <person name="Gut M."/>
            <person name="Julca I."/>
            <person name="Morata J."/>
            <person name="Puigdomenech P."/>
            <person name="Ribeca P."/>
            <person name="Rubio Cabetas M.J."/>
            <person name="Vlasova A."/>
            <person name="Wirthensohn M."/>
            <person name="Garcia-Mas J."/>
            <person name="Gabaldon T."/>
            <person name="Casacuberta J.M."/>
            <person name="Arus P."/>
        </authorList>
    </citation>
    <scope>NUCLEOTIDE SEQUENCE [LARGE SCALE GENOMIC DNA]</scope>
    <source>
        <strain evidence="3">cv. Texas</strain>
    </source>
</reference>
<feature type="non-terminal residue" evidence="2">
    <location>
        <position position="1"/>
    </location>
</feature>
<gene>
    <name evidence="2" type="ORF">ALMOND_2B004740</name>
</gene>
<dbReference type="AlphaFoldDB" id="A0A5E4GP75"/>
<name>A0A5E4GP75_PRUDU</name>
<proteinExistence type="predicted"/>
<feature type="region of interest" description="Disordered" evidence="1">
    <location>
        <begin position="1"/>
        <end position="55"/>
    </location>
</feature>
<evidence type="ECO:0000256" key="1">
    <source>
        <dbReference type="SAM" id="MobiDB-lite"/>
    </source>
</evidence>
<dbReference type="Proteomes" id="UP000327085">
    <property type="component" value="Unassembled WGS sequence"/>
</dbReference>
<sequence length="55" mass="6215">HHIHHSQPTSPPYLSKKPIPDLHLANPDLPPSPLTPPRANLAPYSASHYARERHR</sequence>
<dbReference type="EMBL" id="CABIKO010001421">
    <property type="protein sequence ID" value="VVA41659.1"/>
    <property type="molecule type" value="Genomic_DNA"/>
</dbReference>
<evidence type="ECO:0000313" key="3">
    <source>
        <dbReference type="Proteomes" id="UP000327085"/>
    </source>
</evidence>
<dbReference type="InParanoid" id="A0A5E4GP75"/>
<accession>A0A5E4GP75</accession>